<dbReference type="SUPFAM" id="SSF50978">
    <property type="entry name" value="WD40 repeat-like"/>
    <property type="match status" value="1"/>
</dbReference>
<dbReference type="FunFam" id="2.130.10.10:FF:000549">
    <property type="entry name" value="Small nucleolar ribonucleoprotein complex subunit"/>
    <property type="match status" value="1"/>
</dbReference>
<evidence type="ECO:0000313" key="8">
    <source>
        <dbReference type="Proteomes" id="UP001271007"/>
    </source>
</evidence>
<feature type="region of interest" description="Disordered" evidence="6">
    <location>
        <begin position="1"/>
        <end position="60"/>
    </location>
</feature>
<reference evidence="7" key="1">
    <citation type="submission" date="2023-04" db="EMBL/GenBank/DDBJ databases">
        <title>Black Yeasts Isolated from many extreme environments.</title>
        <authorList>
            <person name="Coleine C."/>
            <person name="Stajich J.E."/>
            <person name="Selbmann L."/>
        </authorList>
    </citation>
    <scope>NUCLEOTIDE SEQUENCE</scope>
    <source>
        <strain evidence="7">CCFEE 5312</strain>
    </source>
</reference>
<dbReference type="InterPro" id="IPR015943">
    <property type="entry name" value="WD40/YVTN_repeat-like_dom_sf"/>
</dbReference>
<dbReference type="GO" id="GO:0034388">
    <property type="term" value="C:Pwp2p-containing subcomplex of 90S preribosome"/>
    <property type="evidence" value="ECO:0007669"/>
    <property type="project" value="TreeGrafter"/>
</dbReference>
<feature type="compositionally biased region" description="Acidic residues" evidence="6">
    <location>
        <begin position="17"/>
        <end position="53"/>
    </location>
</feature>
<dbReference type="EMBL" id="JAWDJX010000083">
    <property type="protein sequence ID" value="KAK3046705.1"/>
    <property type="molecule type" value="Genomic_DNA"/>
</dbReference>
<proteinExistence type="predicted"/>
<accession>A0AAJ0G7J9</accession>
<evidence type="ECO:0000256" key="6">
    <source>
        <dbReference type="SAM" id="MobiDB-lite"/>
    </source>
</evidence>
<gene>
    <name evidence="7" type="primary">UTP18</name>
    <name evidence="7" type="ORF">LTR09_011852</name>
</gene>
<keyword evidence="3" id="KW-0853">WD repeat</keyword>
<comment type="caution">
    <text evidence="7">The sequence shown here is derived from an EMBL/GenBank/DDBJ whole genome shotgun (WGS) entry which is preliminary data.</text>
</comment>
<evidence type="ECO:0000256" key="1">
    <source>
        <dbReference type="ARBA" id="ARBA00004604"/>
    </source>
</evidence>
<dbReference type="GO" id="GO:0032040">
    <property type="term" value="C:small-subunit processome"/>
    <property type="evidence" value="ECO:0007669"/>
    <property type="project" value="TreeGrafter"/>
</dbReference>
<protein>
    <submittedName>
        <fullName evidence="7">U3 snoRNP protein</fullName>
    </submittedName>
</protein>
<keyword evidence="2" id="KW-0698">rRNA processing</keyword>
<evidence type="ECO:0000313" key="7">
    <source>
        <dbReference type="EMBL" id="KAK3046705.1"/>
    </source>
</evidence>
<keyword evidence="4" id="KW-0677">Repeat</keyword>
<evidence type="ECO:0000256" key="5">
    <source>
        <dbReference type="ARBA" id="ARBA00023242"/>
    </source>
</evidence>
<dbReference type="Gene3D" id="2.130.10.10">
    <property type="entry name" value="YVTN repeat-like/Quinoprotein amine dehydrogenase"/>
    <property type="match status" value="1"/>
</dbReference>
<feature type="region of interest" description="Disordered" evidence="6">
    <location>
        <begin position="185"/>
        <end position="211"/>
    </location>
</feature>
<comment type="subcellular location">
    <subcellularLocation>
        <location evidence="1">Nucleus</location>
        <location evidence="1">Nucleolus</location>
    </subcellularLocation>
</comment>
<evidence type="ECO:0000256" key="3">
    <source>
        <dbReference type="ARBA" id="ARBA00022574"/>
    </source>
</evidence>
<dbReference type="PANTHER" id="PTHR18359">
    <property type="entry name" value="WD-REPEAT PROTEIN-RELATED"/>
    <property type="match status" value="1"/>
</dbReference>
<dbReference type="InterPro" id="IPR036322">
    <property type="entry name" value="WD40_repeat_dom_sf"/>
</dbReference>
<name>A0AAJ0G7J9_9PEZI</name>
<dbReference type="GO" id="GO:0006364">
    <property type="term" value="P:rRNA processing"/>
    <property type="evidence" value="ECO:0007669"/>
    <property type="project" value="UniProtKB-KW"/>
</dbReference>
<dbReference type="Proteomes" id="UP001271007">
    <property type="component" value="Unassembled WGS sequence"/>
</dbReference>
<feature type="compositionally biased region" description="Acidic residues" evidence="6">
    <location>
        <begin position="199"/>
        <end position="211"/>
    </location>
</feature>
<dbReference type="InterPro" id="IPR045161">
    <property type="entry name" value="Utp18"/>
</dbReference>
<dbReference type="AlphaFoldDB" id="A0AAJ0G7J9"/>
<evidence type="ECO:0000256" key="2">
    <source>
        <dbReference type="ARBA" id="ARBA00022552"/>
    </source>
</evidence>
<evidence type="ECO:0000256" key="4">
    <source>
        <dbReference type="ARBA" id="ARBA00022737"/>
    </source>
</evidence>
<keyword evidence="8" id="KW-1185">Reference proteome</keyword>
<organism evidence="7 8">
    <name type="scientific">Extremus antarcticus</name>
    <dbReference type="NCBI Taxonomy" id="702011"/>
    <lineage>
        <taxon>Eukaryota</taxon>
        <taxon>Fungi</taxon>
        <taxon>Dikarya</taxon>
        <taxon>Ascomycota</taxon>
        <taxon>Pezizomycotina</taxon>
        <taxon>Dothideomycetes</taxon>
        <taxon>Dothideomycetidae</taxon>
        <taxon>Mycosphaerellales</taxon>
        <taxon>Extremaceae</taxon>
        <taxon>Extremus</taxon>
    </lineage>
</organism>
<keyword evidence="5" id="KW-0539">Nucleus</keyword>
<dbReference type="PANTHER" id="PTHR18359:SF0">
    <property type="entry name" value="U3 SMALL NUCLEOLAR RNA-ASSOCIATED PROTEIN 18 HOMOLOG"/>
    <property type="match status" value="1"/>
</dbReference>
<sequence>MSRLDQRSAVQQPEQSGSEEEEEVVYEQESDNSDVEFEVDPEPEKDETEEELEQLVFGDSAGFRRGLTAFANDQDGEEEDAQADTGLEGLDDADLFFTDVGQANQAGGAVVTTTDDDKTLRSRHPAAWEDSDDERMMVSLASVPRLRKLRITEAEDVVNGREYEKRLRHQFELLSPAPEWARHALGRPASKKRRLSENASDDGDSDIDMDLDEDLPSVAPLSKLLRDASSLVRQSGPGAGKKRKLRPEVIDIQRQKDIPGIQPSAITSISFHPTLPLLLTSGPSSTLYLHHLAPSPPAPTPNPLLTSLHIRGTPLSTTAFHPTDSRIFLSARRRYFHIWNLSSGRVEKVTRVYGQQHEQRTMETFKLSPDGKLMALLGSARKGGGVINVLSASSLQWITQVRVESRNGIADFAWWRDSKGMSIAGKSGEITEWFVLERRITARWQDEGAVGTTTIALGGQHEFVKATIGTDRWVIVGSSSGIVNIYDRRAWLASPPPNAEQPLPSQPKPTRTLDQLTTPTSHLTFSPDGQLLAIASKWKRDAMRLVHLPSCTVFKNWPTSNTPLGRITGVAIAAGEVVCGEVHCVMAVGNEQGKVRLWEIR</sequence>